<keyword evidence="3" id="KW-1185">Reference proteome</keyword>
<feature type="domain" description="DUF4116" evidence="1">
    <location>
        <begin position="260"/>
        <end position="304"/>
    </location>
</feature>
<dbReference type="VEuPathDB" id="AmoebaDB:NfTy_034520"/>
<dbReference type="Proteomes" id="UP000444721">
    <property type="component" value="Unassembled WGS sequence"/>
</dbReference>
<dbReference type="AlphaFoldDB" id="A0A6A5BWN8"/>
<organism evidence="2 3">
    <name type="scientific">Naegleria fowleri</name>
    <name type="common">Brain eating amoeba</name>
    <dbReference type="NCBI Taxonomy" id="5763"/>
    <lineage>
        <taxon>Eukaryota</taxon>
        <taxon>Discoba</taxon>
        <taxon>Heterolobosea</taxon>
        <taxon>Tetramitia</taxon>
        <taxon>Eutetramitia</taxon>
        <taxon>Vahlkampfiidae</taxon>
        <taxon>Naegleria</taxon>
    </lineage>
</organism>
<gene>
    <name evidence="2" type="ORF">FDP41_002122</name>
</gene>
<dbReference type="EMBL" id="VFQX01000028">
    <property type="protein sequence ID" value="KAF0979052.1"/>
    <property type="molecule type" value="Genomic_DNA"/>
</dbReference>
<proteinExistence type="predicted"/>
<protein>
    <recommendedName>
        <fullName evidence="1">DUF4116 domain-containing protein</fullName>
    </recommendedName>
</protein>
<dbReference type="InterPro" id="IPR025197">
    <property type="entry name" value="DUF4116"/>
</dbReference>
<dbReference type="VEuPathDB" id="AmoebaDB:FDP41_002122"/>
<dbReference type="OrthoDB" id="10610024at2759"/>
<evidence type="ECO:0000259" key="1">
    <source>
        <dbReference type="Pfam" id="PF13475"/>
    </source>
</evidence>
<name>A0A6A5BWN8_NAEFO</name>
<accession>A0A6A5BWN8</accession>
<dbReference type="Pfam" id="PF13475">
    <property type="entry name" value="DUF4116"/>
    <property type="match status" value="4"/>
</dbReference>
<evidence type="ECO:0000313" key="2">
    <source>
        <dbReference type="EMBL" id="KAF0979052.1"/>
    </source>
</evidence>
<dbReference type="VEuPathDB" id="AmoebaDB:NF0121100"/>
<feature type="domain" description="DUF4116" evidence="1">
    <location>
        <begin position="223"/>
        <end position="258"/>
    </location>
</feature>
<evidence type="ECO:0000313" key="3">
    <source>
        <dbReference type="Proteomes" id="UP000444721"/>
    </source>
</evidence>
<feature type="domain" description="DUF4116" evidence="1">
    <location>
        <begin position="47"/>
        <end position="84"/>
    </location>
</feature>
<sequence>MNNDVSLQYASDEFRSNQEFILQTMHFTRGRTYIRASDDLKRNVHVASEALSFDGMLLQYVGSKNDLSLIRKAIRNHPMALQFVQDQTLLEKESILACVKKDARCFKYLNTAHFREDREIIIAAIHACDSFATLREIVSLVNVPFIWNDQDVQMDILLKAVETITSSNMEKCYAVQVLNFETISDLVKEACKTCPQALGYASDRLRNDFDLVSQVVQSSSTFSVLSFASQDLKNNKEIVLTAIRRNPFAYLEASDALQKDEQVAMEAISQRGVLLYHAPMSIQDNLEIVLRAVENDPWGYEFVKSDSIKNHQQVLNLVGKLIEELKLYSPEEVYQIRHGGIFFESLNEREITMI</sequence>
<feature type="domain" description="DUF4116" evidence="1">
    <location>
        <begin position="185"/>
        <end position="219"/>
    </location>
</feature>
<reference evidence="2 3" key="1">
    <citation type="journal article" date="2019" name="Sci. Rep.">
        <title>Nanopore sequencing improves the draft genome of the human pathogenic amoeba Naegleria fowleri.</title>
        <authorList>
            <person name="Liechti N."/>
            <person name="Schurch N."/>
            <person name="Bruggmann R."/>
            <person name="Wittwer M."/>
        </authorList>
    </citation>
    <scope>NUCLEOTIDE SEQUENCE [LARGE SCALE GENOMIC DNA]</scope>
    <source>
        <strain evidence="2 3">ATCC 30894</strain>
    </source>
</reference>
<dbReference type="RefSeq" id="XP_044563765.1">
    <property type="nucleotide sequence ID" value="XM_044705283.1"/>
</dbReference>
<comment type="caution">
    <text evidence="2">The sequence shown here is derived from an EMBL/GenBank/DDBJ whole genome shotgun (WGS) entry which is preliminary data.</text>
</comment>
<dbReference type="GeneID" id="68109340"/>